<dbReference type="SUPFAM" id="SSF48264">
    <property type="entry name" value="Cytochrome P450"/>
    <property type="match status" value="1"/>
</dbReference>
<dbReference type="InterPro" id="IPR001128">
    <property type="entry name" value="Cyt_P450"/>
</dbReference>
<keyword evidence="5" id="KW-0560">Oxidoreductase</keyword>
<dbReference type="InterPro" id="IPR050196">
    <property type="entry name" value="Cytochrome_P450_Monoox"/>
</dbReference>
<evidence type="ECO:0000313" key="8">
    <source>
        <dbReference type="EMBL" id="WAR07534.1"/>
    </source>
</evidence>
<evidence type="ECO:0000256" key="4">
    <source>
        <dbReference type="ARBA" id="ARBA00022723"/>
    </source>
</evidence>
<organism evidence="8 9">
    <name type="scientific">Mya arenaria</name>
    <name type="common">Soft-shell clam</name>
    <dbReference type="NCBI Taxonomy" id="6604"/>
    <lineage>
        <taxon>Eukaryota</taxon>
        <taxon>Metazoa</taxon>
        <taxon>Spiralia</taxon>
        <taxon>Lophotrochozoa</taxon>
        <taxon>Mollusca</taxon>
        <taxon>Bivalvia</taxon>
        <taxon>Autobranchia</taxon>
        <taxon>Heteroconchia</taxon>
        <taxon>Euheterodonta</taxon>
        <taxon>Imparidentia</taxon>
        <taxon>Neoheterodontei</taxon>
        <taxon>Myida</taxon>
        <taxon>Myoidea</taxon>
        <taxon>Myidae</taxon>
        <taxon>Mya</taxon>
    </lineage>
</organism>
<evidence type="ECO:0000313" key="9">
    <source>
        <dbReference type="Proteomes" id="UP001164746"/>
    </source>
</evidence>
<sequence length="452" mass="51967">MSKWKAGVSRRRLRAHFWPLATKSPSPNHGSIIRYTPMRPRDLGAEREIFRRAGDDDGPPKKSPEEDNSIFLVLFPKEPEKRLYHYYKICNEYEQDAPKAQGLLSARHLFKQWLGEGLVLANGERWARNRRLLTPAFHFDILKGYTDVFNRAADVLVAKLRGKAAKKERVEMYETLSLCTLEIILKCAFSCDKDIQKSGDPYEETVNRMTPSVFYRIVHPYLLFDFLFRITKVGQQFKKDCDFLHSVAEEIIDKRQKALDEGVKVGVDGKRYVDFLDILLTARDEEGVGLSRLEIRQEVDTFLSGGTFTVYINPCEDVKSDLPKFEFLTQCIKEAMRLHGPVPIASRDVEVGFELGGRKLPEGTIVQLNIVALHHKESVWGLDHMEFKPERFSPENISKMSPFQFVPFSAGSSFTFRLDPTHVVKKTYSNVMRPADGMFVYAEERNVRTGEE</sequence>
<keyword evidence="4" id="KW-0479">Metal-binding</keyword>
<keyword evidence="9" id="KW-1185">Reference proteome</keyword>
<evidence type="ECO:0000256" key="5">
    <source>
        <dbReference type="ARBA" id="ARBA00023002"/>
    </source>
</evidence>
<name>A0ABY7EGI2_MYAAR</name>
<keyword evidence="7" id="KW-0503">Monooxygenase</keyword>
<protein>
    <submittedName>
        <fullName evidence="8">CP4F6-like protein</fullName>
    </submittedName>
</protein>
<evidence type="ECO:0000256" key="7">
    <source>
        <dbReference type="ARBA" id="ARBA00023033"/>
    </source>
</evidence>
<comment type="similarity">
    <text evidence="2">Belongs to the cytochrome P450 family.</text>
</comment>
<proteinExistence type="inferred from homology"/>
<dbReference type="Pfam" id="PF00067">
    <property type="entry name" value="p450"/>
    <property type="match status" value="2"/>
</dbReference>
<keyword evidence="3" id="KW-0349">Heme</keyword>
<reference evidence="8" key="1">
    <citation type="submission" date="2022-11" db="EMBL/GenBank/DDBJ databases">
        <title>Centuries of genome instability and evolution in soft-shell clam transmissible cancer (bioRxiv).</title>
        <authorList>
            <person name="Hart S.F.M."/>
            <person name="Yonemitsu M.A."/>
            <person name="Giersch R.M."/>
            <person name="Beal B.F."/>
            <person name="Arriagada G."/>
            <person name="Davis B.W."/>
            <person name="Ostrander E.A."/>
            <person name="Goff S.P."/>
            <person name="Metzger M.J."/>
        </authorList>
    </citation>
    <scope>NUCLEOTIDE SEQUENCE</scope>
    <source>
        <strain evidence="8">MELC-2E11</strain>
        <tissue evidence="8">Siphon/mantle</tissue>
    </source>
</reference>
<dbReference type="EMBL" id="CP111017">
    <property type="protein sequence ID" value="WAR07534.1"/>
    <property type="molecule type" value="Genomic_DNA"/>
</dbReference>
<dbReference type="InterPro" id="IPR036396">
    <property type="entry name" value="Cyt_P450_sf"/>
</dbReference>
<evidence type="ECO:0000256" key="2">
    <source>
        <dbReference type="ARBA" id="ARBA00010617"/>
    </source>
</evidence>
<comment type="cofactor">
    <cofactor evidence="1">
        <name>heme</name>
        <dbReference type="ChEBI" id="CHEBI:30413"/>
    </cofactor>
</comment>
<dbReference type="Proteomes" id="UP001164746">
    <property type="component" value="Chromosome 6"/>
</dbReference>
<evidence type="ECO:0000256" key="3">
    <source>
        <dbReference type="ARBA" id="ARBA00022617"/>
    </source>
</evidence>
<evidence type="ECO:0000256" key="6">
    <source>
        <dbReference type="ARBA" id="ARBA00023004"/>
    </source>
</evidence>
<keyword evidence="6" id="KW-0408">Iron</keyword>
<dbReference type="PANTHER" id="PTHR24291:SF201">
    <property type="entry name" value="CYTOCHROME P450, FAMILY 4, SUBFAMILY B, POLYPEPTIDE 7"/>
    <property type="match status" value="1"/>
</dbReference>
<accession>A0ABY7EGI2</accession>
<gene>
    <name evidence="8" type="ORF">MAR_017492</name>
</gene>
<dbReference type="InterPro" id="IPR002402">
    <property type="entry name" value="Cyt_P450_E_grp-II"/>
</dbReference>
<dbReference type="Gene3D" id="1.10.630.10">
    <property type="entry name" value="Cytochrome P450"/>
    <property type="match status" value="2"/>
</dbReference>
<dbReference type="PRINTS" id="PR00464">
    <property type="entry name" value="EP450II"/>
</dbReference>
<evidence type="ECO:0000256" key="1">
    <source>
        <dbReference type="ARBA" id="ARBA00001971"/>
    </source>
</evidence>
<dbReference type="PANTHER" id="PTHR24291">
    <property type="entry name" value="CYTOCHROME P450 FAMILY 4"/>
    <property type="match status" value="1"/>
</dbReference>